<reference evidence="10" key="1">
    <citation type="submission" date="2019-08" db="EMBL/GenBank/DDBJ databases">
        <authorList>
            <person name="Kucharzyk K."/>
            <person name="Murdoch R.W."/>
            <person name="Higgins S."/>
            <person name="Loffler F."/>
        </authorList>
    </citation>
    <scope>NUCLEOTIDE SEQUENCE</scope>
</reference>
<proteinExistence type="predicted"/>
<dbReference type="InterPro" id="IPR003439">
    <property type="entry name" value="ABC_transporter-like_ATP-bd"/>
</dbReference>
<dbReference type="CDD" id="cd03216">
    <property type="entry name" value="ABC_Carb_Monos_I"/>
    <property type="match status" value="1"/>
</dbReference>
<keyword evidence="3" id="KW-0762">Sugar transport</keyword>
<dbReference type="Pfam" id="PF00005">
    <property type="entry name" value="ABC_tran"/>
    <property type="match status" value="2"/>
</dbReference>
<gene>
    <name evidence="10" type="primary">mglA_42</name>
    <name evidence="10" type="ORF">SDC9_86628</name>
</gene>
<comment type="caution">
    <text evidence="10">The sequence shown here is derived from an EMBL/GenBank/DDBJ whole genome shotgun (WGS) entry which is preliminary data.</text>
</comment>
<protein>
    <submittedName>
        <fullName evidence="10">Galactose/methyl galactoside import ATP-binding protein MglA</fullName>
        <ecNumber evidence="10">3.6.3.17</ecNumber>
    </submittedName>
</protein>
<dbReference type="PROSITE" id="PS00211">
    <property type="entry name" value="ABC_TRANSPORTER_1"/>
    <property type="match status" value="1"/>
</dbReference>
<dbReference type="Gene3D" id="3.40.50.300">
    <property type="entry name" value="P-loop containing nucleotide triphosphate hydrolases"/>
    <property type="match status" value="2"/>
</dbReference>
<keyword evidence="10" id="KW-0378">Hydrolase</keyword>
<evidence type="ECO:0000313" key="10">
    <source>
        <dbReference type="EMBL" id="MPM39990.1"/>
    </source>
</evidence>
<dbReference type="SMART" id="SM00382">
    <property type="entry name" value="AAA"/>
    <property type="match status" value="2"/>
</dbReference>
<accession>A0A644ZGL4</accession>
<dbReference type="InterPro" id="IPR050107">
    <property type="entry name" value="ABC_carbohydrate_import_ATPase"/>
</dbReference>
<keyword evidence="6 10" id="KW-0067">ATP-binding</keyword>
<keyword evidence="1" id="KW-0813">Transport</keyword>
<keyword evidence="7" id="KW-1278">Translocase</keyword>
<keyword evidence="4" id="KW-0677">Repeat</keyword>
<evidence type="ECO:0000259" key="9">
    <source>
        <dbReference type="PROSITE" id="PS50893"/>
    </source>
</evidence>
<dbReference type="InterPro" id="IPR017871">
    <property type="entry name" value="ABC_transporter-like_CS"/>
</dbReference>
<dbReference type="PROSITE" id="PS50893">
    <property type="entry name" value="ABC_TRANSPORTER_2"/>
    <property type="match status" value="2"/>
</dbReference>
<evidence type="ECO:0000256" key="4">
    <source>
        <dbReference type="ARBA" id="ARBA00022737"/>
    </source>
</evidence>
<dbReference type="CDD" id="cd03215">
    <property type="entry name" value="ABC_Carb_Monos_II"/>
    <property type="match status" value="1"/>
</dbReference>
<dbReference type="GO" id="GO:0005524">
    <property type="term" value="F:ATP binding"/>
    <property type="evidence" value="ECO:0007669"/>
    <property type="project" value="UniProtKB-KW"/>
</dbReference>
<evidence type="ECO:0000256" key="7">
    <source>
        <dbReference type="ARBA" id="ARBA00022967"/>
    </source>
</evidence>
<evidence type="ECO:0000256" key="3">
    <source>
        <dbReference type="ARBA" id="ARBA00022597"/>
    </source>
</evidence>
<feature type="domain" description="ABC transporter" evidence="9">
    <location>
        <begin position="6"/>
        <end position="245"/>
    </location>
</feature>
<dbReference type="AlphaFoldDB" id="A0A644ZGL4"/>
<dbReference type="GO" id="GO:0016887">
    <property type="term" value="F:ATP hydrolysis activity"/>
    <property type="evidence" value="ECO:0007669"/>
    <property type="project" value="InterPro"/>
</dbReference>
<evidence type="ECO:0000256" key="8">
    <source>
        <dbReference type="ARBA" id="ARBA00023136"/>
    </source>
</evidence>
<keyword evidence="5" id="KW-0547">Nucleotide-binding</keyword>
<dbReference type="PANTHER" id="PTHR43790">
    <property type="entry name" value="CARBOHYDRATE TRANSPORT ATP-BINDING PROTEIN MG119-RELATED"/>
    <property type="match status" value="1"/>
</dbReference>
<organism evidence="10">
    <name type="scientific">bioreactor metagenome</name>
    <dbReference type="NCBI Taxonomy" id="1076179"/>
    <lineage>
        <taxon>unclassified sequences</taxon>
        <taxon>metagenomes</taxon>
        <taxon>ecological metagenomes</taxon>
    </lineage>
</organism>
<dbReference type="EMBL" id="VSSQ01008839">
    <property type="protein sequence ID" value="MPM39990.1"/>
    <property type="molecule type" value="Genomic_DNA"/>
</dbReference>
<evidence type="ECO:0000256" key="1">
    <source>
        <dbReference type="ARBA" id="ARBA00022448"/>
    </source>
</evidence>
<dbReference type="InterPro" id="IPR003593">
    <property type="entry name" value="AAA+_ATPase"/>
</dbReference>
<dbReference type="PANTHER" id="PTHR43790:SF1">
    <property type="entry name" value="XYLOSE IMPORT ATP-BINDING PROTEIN XYLG"/>
    <property type="match status" value="1"/>
</dbReference>
<dbReference type="EC" id="3.6.3.17" evidence="10"/>
<evidence type="ECO:0000256" key="5">
    <source>
        <dbReference type="ARBA" id="ARBA00022741"/>
    </source>
</evidence>
<dbReference type="SUPFAM" id="SSF52540">
    <property type="entry name" value="P-loop containing nucleoside triphosphate hydrolases"/>
    <property type="match status" value="2"/>
</dbReference>
<name>A0A644ZGL4_9ZZZZ</name>
<evidence type="ECO:0000256" key="6">
    <source>
        <dbReference type="ARBA" id="ARBA00022840"/>
    </source>
</evidence>
<feature type="domain" description="ABC transporter" evidence="9">
    <location>
        <begin position="254"/>
        <end position="503"/>
    </location>
</feature>
<evidence type="ECO:0000256" key="2">
    <source>
        <dbReference type="ARBA" id="ARBA00022475"/>
    </source>
</evidence>
<dbReference type="InterPro" id="IPR027417">
    <property type="entry name" value="P-loop_NTPase"/>
</dbReference>
<keyword evidence="2" id="KW-1003">Cell membrane</keyword>
<sequence>MSQEFLKIHHIYKTFDAVKALVDVNLQIEKSEIHCIIGENGCGKSTLMKIISGVLPYDPLEQSYIEIEGKRMESYTPAIAMHAGIQVIYQDLALFPNLTIAENILTPDRIANRKHFINHRNMHAQAASALMEVQLHADPSQYVNTLSIAQQQLVAISRAITNNVRLLIMDEPTASLGKSDVDHLVQIILKLKERGVAIIFIGHKLDEVMKIADAITVIRDGQIVERLDNVSYVTERDLAKYMTGKDEVSYDPFLPVIDTTQKPVLELQQFTKKGHFSNIDMKLYRGEILGIIGLVGAGRTELMASIFGLDNKDSGTLLVDGKMVEIKKVQDAIHHGIALVPENRLTEGLFTKKSIKKNINVTMLSALLSKLGLLKMDELERHSQLWVDALKIKTPNHLNPATSLSGGNQQRIVLAKWLATHPSILILDGPTIGIDIGAKAEIHQLIRQLVQEKHIAVIMITDEIAEVMQNSSRILVMKEGQFVLEADRKDISEDQIKHALGIV</sequence>
<keyword evidence="8" id="KW-0472">Membrane</keyword>